<evidence type="ECO:0000256" key="2">
    <source>
        <dbReference type="ARBA" id="ARBA00022692"/>
    </source>
</evidence>
<evidence type="ECO:0000256" key="4">
    <source>
        <dbReference type="ARBA" id="ARBA00023136"/>
    </source>
</evidence>
<feature type="transmembrane region" description="Helical" evidence="7">
    <location>
        <begin position="40"/>
        <end position="61"/>
    </location>
</feature>
<evidence type="ECO:0000256" key="7">
    <source>
        <dbReference type="SAM" id="Phobius"/>
    </source>
</evidence>
<gene>
    <name evidence="9" type="ORF">APUU_60889S</name>
</gene>
<dbReference type="RefSeq" id="XP_041560035.1">
    <property type="nucleotide sequence ID" value="XM_041694178.1"/>
</dbReference>
<evidence type="ECO:0000256" key="5">
    <source>
        <dbReference type="ARBA" id="ARBA00038359"/>
    </source>
</evidence>
<comment type="similarity">
    <text evidence="5">Belongs to the SAT4 family.</text>
</comment>
<dbReference type="InterPro" id="IPR049326">
    <property type="entry name" value="Rhodopsin_dom_fungi"/>
</dbReference>
<dbReference type="Pfam" id="PF20684">
    <property type="entry name" value="Fung_rhodopsin"/>
    <property type="match status" value="1"/>
</dbReference>
<evidence type="ECO:0000313" key="10">
    <source>
        <dbReference type="Proteomes" id="UP000654913"/>
    </source>
</evidence>
<evidence type="ECO:0000256" key="6">
    <source>
        <dbReference type="SAM" id="MobiDB-lite"/>
    </source>
</evidence>
<feature type="transmembrane region" description="Helical" evidence="7">
    <location>
        <begin position="196"/>
        <end position="217"/>
    </location>
</feature>
<dbReference type="AlphaFoldDB" id="A0A7R7XU87"/>
<keyword evidence="2 7" id="KW-0812">Transmembrane</keyword>
<feature type="transmembrane region" description="Helical" evidence="7">
    <location>
        <begin position="116"/>
        <end position="139"/>
    </location>
</feature>
<evidence type="ECO:0000256" key="3">
    <source>
        <dbReference type="ARBA" id="ARBA00022989"/>
    </source>
</evidence>
<reference evidence="9" key="2">
    <citation type="submission" date="2021-02" db="EMBL/GenBank/DDBJ databases">
        <title>Aspergillus puulaauensis MK2 genome sequence.</title>
        <authorList>
            <person name="Futagami T."/>
            <person name="Mori K."/>
            <person name="Kadooka C."/>
            <person name="Tanaka T."/>
        </authorList>
    </citation>
    <scope>NUCLEOTIDE SEQUENCE</scope>
    <source>
        <strain evidence="9">MK2</strain>
    </source>
</reference>
<evidence type="ECO:0000313" key="9">
    <source>
        <dbReference type="EMBL" id="BCS27841.1"/>
    </source>
</evidence>
<feature type="region of interest" description="Disordered" evidence="6">
    <location>
        <begin position="1"/>
        <end position="30"/>
    </location>
</feature>
<proteinExistence type="inferred from homology"/>
<feature type="transmembrane region" description="Helical" evidence="7">
    <location>
        <begin position="151"/>
        <end position="176"/>
    </location>
</feature>
<dbReference type="GeneID" id="64977846"/>
<dbReference type="GO" id="GO:0016020">
    <property type="term" value="C:membrane"/>
    <property type="evidence" value="ECO:0007669"/>
    <property type="project" value="UniProtKB-SubCell"/>
</dbReference>
<comment type="subcellular location">
    <subcellularLocation>
        <location evidence="1">Membrane</location>
        <topology evidence="1">Multi-pass membrane protein</topology>
    </subcellularLocation>
</comment>
<accession>A0A7R7XU87</accession>
<keyword evidence="4 7" id="KW-0472">Membrane</keyword>
<dbReference type="PANTHER" id="PTHR33048:SF47">
    <property type="entry name" value="INTEGRAL MEMBRANE PROTEIN-RELATED"/>
    <property type="match status" value="1"/>
</dbReference>
<organism evidence="9 10">
    <name type="scientific">Aspergillus puulaauensis</name>
    <dbReference type="NCBI Taxonomy" id="1220207"/>
    <lineage>
        <taxon>Eukaryota</taxon>
        <taxon>Fungi</taxon>
        <taxon>Dikarya</taxon>
        <taxon>Ascomycota</taxon>
        <taxon>Pezizomycotina</taxon>
        <taxon>Eurotiomycetes</taxon>
        <taxon>Eurotiomycetidae</taxon>
        <taxon>Eurotiales</taxon>
        <taxon>Aspergillaceae</taxon>
        <taxon>Aspergillus</taxon>
    </lineage>
</organism>
<feature type="transmembrane region" description="Helical" evidence="7">
    <location>
        <begin position="73"/>
        <end position="96"/>
    </location>
</feature>
<feature type="transmembrane region" description="Helical" evidence="7">
    <location>
        <begin position="229"/>
        <end position="252"/>
    </location>
</feature>
<dbReference type="EMBL" id="AP024448">
    <property type="protein sequence ID" value="BCS27841.1"/>
    <property type="molecule type" value="Genomic_DNA"/>
</dbReference>
<feature type="domain" description="Rhodopsin" evidence="8">
    <location>
        <begin position="57"/>
        <end position="312"/>
    </location>
</feature>
<protein>
    <recommendedName>
        <fullName evidence="8">Rhodopsin domain-containing protein</fullName>
    </recommendedName>
</protein>
<name>A0A7R7XU87_9EURO</name>
<dbReference type="PANTHER" id="PTHR33048">
    <property type="entry name" value="PTH11-LIKE INTEGRAL MEMBRANE PROTEIN (AFU_ORTHOLOGUE AFUA_5G11245)"/>
    <property type="match status" value="1"/>
</dbReference>
<dbReference type="OrthoDB" id="4682787at2759"/>
<evidence type="ECO:0000259" key="8">
    <source>
        <dbReference type="Pfam" id="PF20684"/>
    </source>
</evidence>
<sequence>MSTPELTPEQRKALLEGPASAPPPGQVSNLDDPPNSYVQWRALFVTLWAVASACVFIRIYAKAFVVRQFRKSDYTMVLAWALCMGYSAVVLLSGNVASGVDQWNLRVKDLVALLKYYQIGLVLFGICSFFIKLSILLQLIEVFGMEQRDYFFWSCHGLIWINFVYYFIGTFITIFGCRPIAKAWDPFITDGSCIDRFVLVVTSSALNAVSDILMFILPQGRIWSLRVPLGKRVAISAAFSFGLMCVSLVLVLSESNPPRACVSGVVKLAYAVIMSKTPNNTSYYVNLVGLWTIPEMAGGMIAGCLPSVPKIIQVALRSPLVLRWRSSFRNLIPSHTGRRQSGAHSHGNEPMQRVIRNSFSGVDRFPLSSFKSPMGTAASITHSVDSITVGSAV</sequence>
<keyword evidence="10" id="KW-1185">Reference proteome</keyword>
<dbReference type="Proteomes" id="UP000654913">
    <property type="component" value="Chromosome 6"/>
</dbReference>
<evidence type="ECO:0000256" key="1">
    <source>
        <dbReference type="ARBA" id="ARBA00004141"/>
    </source>
</evidence>
<keyword evidence="3 7" id="KW-1133">Transmembrane helix</keyword>
<dbReference type="InterPro" id="IPR052337">
    <property type="entry name" value="SAT4-like"/>
</dbReference>
<dbReference type="KEGG" id="apuu:APUU_60889S"/>
<reference evidence="9" key="1">
    <citation type="submission" date="2021-01" db="EMBL/GenBank/DDBJ databases">
        <authorList>
            <consortium name="Aspergillus puulaauensis MK2 genome sequencing consortium"/>
            <person name="Kazuki M."/>
            <person name="Futagami T."/>
        </authorList>
    </citation>
    <scope>NUCLEOTIDE SEQUENCE</scope>
    <source>
        <strain evidence="9">MK2</strain>
    </source>
</reference>